<keyword evidence="5" id="KW-1185">Reference proteome</keyword>
<feature type="region of interest" description="Disordered" evidence="1">
    <location>
        <begin position="123"/>
        <end position="144"/>
    </location>
</feature>
<protein>
    <submittedName>
        <fullName evidence="4">Type IV pilus assembly protein PilO</fullName>
    </submittedName>
</protein>
<dbReference type="InterPro" id="IPR036779">
    <property type="entry name" value="LysM_dom_sf"/>
</dbReference>
<keyword evidence="2" id="KW-1133">Transmembrane helix</keyword>
<reference evidence="4 5" key="1">
    <citation type="submission" date="2021-01" db="EMBL/GenBank/DDBJ databases">
        <title>Genomic Encyclopedia of Type Strains, Phase IV (KMG-IV): sequencing the most valuable type-strain genomes for metagenomic binning, comparative biology and taxonomic classification.</title>
        <authorList>
            <person name="Goeker M."/>
        </authorList>
    </citation>
    <scope>NUCLEOTIDE SEQUENCE [LARGE SCALE GENOMIC DNA]</scope>
    <source>
        <strain evidence="4 5">DSM 105482</strain>
    </source>
</reference>
<dbReference type="Pfam" id="PF01476">
    <property type="entry name" value="LysM"/>
    <property type="match status" value="1"/>
</dbReference>
<organism evidence="4 5">
    <name type="scientific">Peribacillus deserti</name>
    <dbReference type="NCBI Taxonomy" id="673318"/>
    <lineage>
        <taxon>Bacteria</taxon>
        <taxon>Bacillati</taxon>
        <taxon>Bacillota</taxon>
        <taxon>Bacilli</taxon>
        <taxon>Bacillales</taxon>
        <taxon>Bacillaceae</taxon>
        <taxon>Peribacillus</taxon>
    </lineage>
</organism>
<dbReference type="Gene3D" id="3.30.70.60">
    <property type="match status" value="1"/>
</dbReference>
<dbReference type="CDD" id="cd00118">
    <property type="entry name" value="LysM"/>
    <property type="match status" value="1"/>
</dbReference>
<name>A0ABS2QFK3_9BACI</name>
<dbReference type="RefSeq" id="WP_204540408.1">
    <property type="nucleotide sequence ID" value="NZ_JAFBFI010000004.1"/>
</dbReference>
<evidence type="ECO:0000313" key="5">
    <source>
        <dbReference type="Proteomes" id="UP000823486"/>
    </source>
</evidence>
<feature type="transmembrane region" description="Helical" evidence="2">
    <location>
        <begin position="9"/>
        <end position="29"/>
    </location>
</feature>
<evidence type="ECO:0000256" key="2">
    <source>
        <dbReference type="SAM" id="Phobius"/>
    </source>
</evidence>
<evidence type="ECO:0000259" key="3">
    <source>
        <dbReference type="SMART" id="SM00257"/>
    </source>
</evidence>
<dbReference type="InterPro" id="IPR018392">
    <property type="entry name" value="LysM"/>
</dbReference>
<feature type="compositionally biased region" description="Polar residues" evidence="1">
    <location>
        <begin position="133"/>
        <end position="142"/>
    </location>
</feature>
<feature type="domain" description="LysM" evidence="3">
    <location>
        <begin position="280"/>
        <end position="324"/>
    </location>
</feature>
<dbReference type="SMART" id="SM00257">
    <property type="entry name" value="LysM"/>
    <property type="match status" value="1"/>
</dbReference>
<comment type="caution">
    <text evidence="4">The sequence shown here is derived from an EMBL/GenBank/DDBJ whole genome shotgun (WGS) entry which is preliminary data.</text>
</comment>
<proteinExistence type="predicted"/>
<dbReference type="InterPro" id="IPR007445">
    <property type="entry name" value="PilO"/>
</dbReference>
<keyword evidence="2" id="KW-0812">Transmembrane</keyword>
<keyword evidence="2" id="KW-0472">Membrane</keyword>
<evidence type="ECO:0000256" key="1">
    <source>
        <dbReference type="SAM" id="MobiDB-lite"/>
    </source>
</evidence>
<sequence length="334" mass="37097">MITSPKKWSALLGVIVFVLMLAVGFLYWFKITPVQNAIGLLERSLTEEEKLLENIENKKTVKPRVDGNQAASLQLKLPVEELAEQFILDLEKAEVASGSLINSMSFGDEAVKELAAADSETVLPGGQKERVQTSEASKSGTAINAPLPEGVEKLTIEIHVESDTYEELSAFVQEIEKLQRLTRIENVTFTGPQEGEENFEKLQYNLTVSAFYYPDLKDLAEELPKLDTPPAGNRTDPLYPAEQAERGDEETAASKESAGQAEEGLYKNEVKDGKKYRVYSYKVQPGDTLFSLAVQFYNSRSGEEIMKSWNDIDTLKYGTIVEIPVLLDAGNDET</sequence>
<dbReference type="Pfam" id="PF04350">
    <property type="entry name" value="PilO"/>
    <property type="match status" value="1"/>
</dbReference>
<dbReference type="EMBL" id="JAFBFI010000004">
    <property type="protein sequence ID" value="MBM7691926.1"/>
    <property type="molecule type" value="Genomic_DNA"/>
</dbReference>
<evidence type="ECO:0000313" key="4">
    <source>
        <dbReference type="EMBL" id="MBM7691926.1"/>
    </source>
</evidence>
<dbReference type="Gene3D" id="3.10.350.10">
    <property type="entry name" value="LysM domain"/>
    <property type="match status" value="1"/>
</dbReference>
<dbReference type="InterPro" id="IPR014717">
    <property type="entry name" value="Transl_elong_EF1B/ribsomal_bS6"/>
</dbReference>
<dbReference type="Proteomes" id="UP000823486">
    <property type="component" value="Unassembled WGS sequence"/>
</dbReference>
<feature type="region of interest" description="Disordered" evidence="1">
    <location>
        <begin position="223"/>
        <end position="266"/>
    </location>
</feature>
<accession>A0ABS2QFK3</accession>
<gene>
    <name evidence="4" type="ORF">JOC77_001336</name>
</gene>